<evidence type="ECO:0000256" key="1">
    <source>
        <dbReference type="SAM" id="MobiDB-lite"/>
    </source>
</evidence>
<evidence type="ECO:0000313" key="3">
    <source>
        <dbReference type="Proteomes" id="UP001175228"/>
    </source>
</evidence>
<reference evidence="2" key="1">
    <citation type="submission" date="2023-06" db="EMBL/GenBank/DDBJ databases">
        <authorList>
            <consortium name="Lawrence Berkeley National Laboratory"/>
            <person name="Ahrendt S."/>
            <person name="Sahu N."/>
            <person name="Indic B."/>
            <person name="Wong-Bajracharya J."/>
            <person name="Merenyi Z."/>
            <person name="Ke H.-M."/>
            <person name="Monk M."/>
            <person name="Kocsube S."/>
            <person name="Drula E."/>
            <person name="Lipzen A."/>
            <person name="Balint B."/>
            <person name="Henrissat B."/>
            <person name="Andreopoulos B."/>
            <person name="Martin F.M."/>
            <person name="Harder C.B."/>
            <person name="Rigling D."/>
            <person name="Ford K.L."/>
            <person name="Foster G.D."/>
            <person name="Pangilinan J."/>
            <person name="Papanicolaou A."/>
            <person name="Barry K."/>
            <person name="LaButti K."/>
            <person name="Viragh M."/>
            <person name="Koriabine M."/>
            <person name="Yan M."/>
            <person name="Riley R."/>
            <person name="Champramary S."/>
            <person name="Plett K.L."/>
            <person name="Tsai I.J."/>
            <person name="Slot J."/>
            <person name="Sipos G."/>
            <person name="Plett J."/>
            <person name="Nagy L.G."/>
            <person name="Grigoriev I.V."/>
        </authorList>
    </citation>
    <scope>NUCLEOTIDE SEQUENCE</scope>
    <source>
        <strain evidence="2">HWK02</strain>
    </source>
</reference>
<comment type="caution">
    <text evidence="2">The sequence shown here is derived from an EMBL/GenBank/DDBJ whole genome shotgun (WGS) entry which is preliminary data.</text>
</comment>
<keyword evidence="3" id="KW-1185">Reference proteome</keyword>
<feature type="compositionally biased region" description="Low complexity" evidence="1">
    <location>
        <begin position="21"/>
        <end position="44"/>
    </location>
</feature>
<sequence length="265" mass="28631">MSYPPSHFYPTSDRARPQAPSTSDASEGWTSSSSTSSTPIITTSGGDNNLLITPNLPQSVCLRSVFRTRGLPPHEASAGITYQSSRLGVDQSPSFESDTGMSNGMDCLTCMASWDLREHDYVSAKFPDEAGTCSKNGTGTPKYHSSVPGRQYASTVRKKRNSAMTERNASGSFETVTAALVHPASGSSVIGLLEDIRGAFDDSHLDRDWGISGVSDIAASVKELADEIGVFFNDRDLGIVAPAPLASNDKKEELRERWRQQQYLL</sequence>
<organism evidence="2 3">
    <name type="scientific">Armillaria luteobubalina</name>
    <dbReference type="NCBI Taxonomy" id="153913"/>
    <lineage>
        <taxon>Eukaryota</taxon>
        <taxon>Fungi</taxon>
        <taxon>Dikarya</taxon>
        <taxon>Basidiomycota</taxon>
        <taxon>Agaricomycotina</taxon>
        <taxon>Agaricomycetes</taxon>
        <taxon>Agaricomycetidae</taxon>
        <taxon>Agaricales</taxon>
        <taxon>Marasmiineae</taxon>
        <taxon>Physalacriaceae</taxon>
        <taxon>Armillaria</taxon>
    </lineage>
</organism>
<evidence type="ECO:0000313" key="2">
    <source>
        <dbReference type="EMBL" id="KAK0485554.1"/>
    </source>
</evidence>
<gene>
    <name evidence="2" type="ORF">EDD18DRAFT_1361023</name>
</gene>
<name>A0AA39PL41_9AGAR</name>
<dbReference type="AlphaFoldDB" id="A0AA39PL41"/>
<dbReference type="EMBL" id="JAUEPU010000050">
    <property type="protein sequence ID" value="KAK0485554.1"/>
    <property type="molecule type" value="Genomic_DNA"/>
</dbReference>
<feature type="region of interest" description="Disordered" evidence="1">
    <location>
        <begin position="1"/>
        <end position="46"/>
    </location>
</feature>
<proteinExistence type="predicted"/>
<dbReference type="Proteomes" id="UP001175228">
    <property type="component" value="Unassembled WGS sequence"/>
</dbReference>
<protein>
    <submittedName>
        <fullName evidence="2">Uncharacterized protein</fullName>
    </submittedName>
</protein>
<accession>A0AA39PL41</accession>